<comment type="pathway">
    <text evidence="1">Protein modification; protein ubiquitination.</text>
</comment>
<feature type="domain" description="BTB" evidence="8">
    <location>
        <begin position="39"/>
        <end position="106"/>
    </location>
</feature>
<reference evidence="10" key="1">
    <citation type="submission" date="2025-08" db="UniProtKB">
        <authorList>
            <consortium name="RefSeq"/>
        </authorList>
    </citation>
    <scope>IDENTIFICATION</scope>
    <source>
        <tissue evidence="10">Adult</tissue>
    </source>
</reference>
<name>A0ABM3K1R4_BACDO</name>
<dbReference type="RefSeq" id="XP_049315408.1">
    <property type="nucleotide sequence ID" value="XM_049459451.1"/>
</dbReference>
<dbReference type="Gene3D" id="2.120.10.80">
    <property type="entry name" value="Kelch-type beta propeller"/>
    <property type="match status" value="1"/>
</dbReference>
<dbReference type="InterPro" id="IPR011333">
    <property type="entry name" value="SKP1/BTB/POZ_sf"/>
</dbReference>
<dbReference type="Pfam" id="PF07707">
    <property type="entry name" value="BACK"/>
    <property type="match status" value="1"/>
</dbReference>
<keyword evidence="4" id="KW-0677">Repeat</keyword>
<evidence type="ECO:0000259" key="8">
    <source>
        <dbReference type="PROSITE" id="PS50097"/>
    </source>
</evidence>
<keyword evidence="5" id="KW-0833">Ubl conjugation pathway</keyword>
<dbReference type="InterPro" id="IPR011705">
    <property type="entry name" value="BACK"/>
</dbReference>
<dbReference type="PANTHER" id="PTHR24412">
    <property type="entry name" value="KELCH PROTEIN"/>
    <property type="match status" value="1"/>
</dbReference>
<evidence type="ECO:0000256" key="5">
    <source>
        <dbReference type="ARBA" id="ARBA00022786"/>
    </source>
</evidence>
<sequence length="571" mass="64838">MATSSSQALALQRNSSEQNRFMEKIMAKIFSFYDEQSLIDVTFKVSNPTALVPAHRLILAAASPYFENLFNGNQGTNPVIEINDIDSDIFEHLITFCYTGQALITVNNLAAMLNAAIVLQLDDAISSIVDYLMAHIDEYTLRGAYTLEREMKCEHLKQNIIEYETKNFIEVSRSDEFLNFDVEKLQRILVSDNLNITREEDAFDAIQRWYNYDVPARQEQLSLLIACLRLTQFNVAFLLTHILPLPGCELLAFKALSWIREPTARPMINMRFTKPRVASTTNGGEKTILAVFLDTSELNPKLLQYKKTEDKWQEYASIKIDYEWYRTILKDDNLLFIGGYKSGAPLKVVRSWNIRNKTWQNLPAMIQARWGHCVVKLDNKIYAIGGYDGSNALSSVERYTTSDGWNFVNRLIVGRYDAGAVTLNGKIYIMGGCKSPGPLNELKSVECYNPDSNTWTSCADMTKCHRSPGVTVHKGHIYVLGNGDKCRPVERYDPRQDTWSQICSLEVCDDYIACVSLDNKLRAIGGETNSTKKSCVSVFDEENSCWIQKCSLPRSDVYNCFVVQECLLSSM</sequence>
<evidence type="ECO:0000313" key="10">
    <source>
        <dbReference type="RefSeq" id="XP_049315408.1"/>
    </source>
</evidence>
<dbReference type="SMART" id="SM00612">
    <property type="entry name" value="Kelch"/>
    <property type="match status" value="4"/>
</dbReference>
<accession>A0ABM3K1R4</accession>
<dbReference type="InterPro" id="IPR006652">
    <property type="entry name" value="Kelch_1"/>
</dbReference>
<comment type="function">
    <text evidence="7">Probable substrate-specific adapter of an E3 ubiquitin-protein ligase complex which mediates the ubiquitination and subsequent proteasomal degradation of target proteins. May have a role in synapse differentiation and growth.</text>
</comment>
<dbReference type="SUPFAM" id="SSF54695">
    <property type="entry name" value="POZ domain"/>
    <property type="match status" value="1"/>
</dbReference>
<dbReference type="Gene3D" id="1.25.40.420">
    <property type="match status" value="1"/>
</dbReference>
<keyword evidence="6" id="KW-0009">Actin-binding</keyword>
<evidence type="ECO:0000256" key="4">
    <source>
        <dbReference type="ARBA" id="ARBA00022737"/>
    </source>
</evidence>
<organism evidence="9 10">
    <name type="scientific">Bactrocera dorsalis</name>
    <name type="common">Oriental fruit fly</name>
    <name type="synonym">Dacus dorsalis</name>
    <dbReference type="NCBI Taxonomy" id="27457"/>
    <lineage>
        <taxon>Eukaryota</taxon>
        <taxon>Metazoa</taxon>
        <taxon>Ecdysozoa</taxon>
        <taxon>Arthropoda</taxon>
        <taxon>Hexapoda</taxon>
        <taxon>Insecta</taxon>
        <taxon>Pterygota</taxon>
        <taxon>Neoptera</taxon>
        <taxon>Endopterygota</taxon>
        <taxon>Diptera</taxon>
        <taxon>Brachycera</taxon>
        <taxon>Muscomorpha</taxon>
        <taxon>Tephritoidea</taxon>
        <taxon>Tephritidae</taxon>
        <taxon>Bactrocera</taxon>
        <taxon>Bactrocera</taxon>
    </lineage>
</organism>
<dbReference type="InterPro" id="IPR017096">
    <property type="entry name" value="BTB-kelch_protein"/>
</dbReference>
<protein>
    <recommendedName>
        <fullName evidence="2">Kelch-like protein diablo</fullName>
    </recommendedName>
</protein>
<dbReference type="PANTHER" id="PTHR24412:SF489">
    <property type="entry name" value="RING FINGER DOMAIN AND KELCH REPEAT-CONTAINING PROTEIN DDB_G0271372"/>
    <property type="match status" value="1"/>
</dbReference>
<dbReference type="SMART" id="SM00225">
    <property type="entry name" value="BTB"/>
    <property type="match status" value="1"/>
</dbReference>
<evidence type="ECO:0000256" key="7">
    <source>
        <dbReference type="ARBA" id="ARBA00043912"/>
    </source>
</evidence>
<gene>
    <name evidence="10" type="primary">LOC105227330</name>
</gene>
<dbReference type="GeneID" id="105227330"/>
<dbReference type="PIRSF" id="PIRSF037037">
    <property type="entry name" value="Kelch-like_protein_gigaxonin"/>
    <property type="match status" value="1"/>
</dbReference>
<dbReference type="Proteomes" id="UP001652620">
    <property type="component" value="Chromosome 5"/>
</dbReference>
<keyword evidence="9" id="KW-1185">Reference proteome</keyword>
<evidence type="ECO:0000256" key="3">
    <source>
        <dbReference type="ARBA" id="ARBA00022441"/>
    </source>
</evidence>
<proteinExistence type="predicted"/>
<dbReference type="InterPro" id="IPR000210">
    <property type="entry name" value="BTB/POZ_dom"/>
</dbReference>
<evidence type="ECO:0000313" key="9">
    <source>
        <dbReference type="Proteomes" id="UP001652620"/>
    </source>
</evidence>
<dbReference type="PROSITE" id="PS50097">
    <property type="entry name" value="BTB"/>
    <property type="match status" value="1"/>
</dbReference>
<evidence type="ECO:0000256" key="1">
    <source>
        <dbReference type="ARBA" id="ARBA00004906"/>
    </source>
</evidence>
<dbReference type="SUPFAM" id="SSF117281">
    <property type="entry name" value="Kelch motif"/>
    <property type="match status" value="1"/>
</dbReference>
<evidence type="ECO:0000256" key="6">
    <source>
        <dbReference type="ARBA" id="ARBA00023203"/>
    </source>
</evidence>
<dbReference type="Gene3D" id="3.30.710.10">
    <property type="entry name" value="Potassium Channel Kv1.1, Chain A"/>
    <property type="match status" value="1"/>
</dbReference>
<dbReference type="InterPro" id="IPR015915">
    <property type="entry name" value="Kelch-typ_b-propeller"/>
</dbReference>
<dbReference type="Pfam" id="PF00651">
    <property type="entry name" value="BTB"/>
    <property type="match status" value="1"/>
</dbReference>
<dbReference type="SMART" id="SM00875">
    <property type="entry name" value="BACK"/>
    <property type="match status" value="1"/>
</dbReference>
<evidence type="ECO:0000256" key="2">
    <source>
        <dbReference type="ARBA" id="ARBA00013699"/>
    </source>
</evidence>
<keyword evidence="3" id="KW-0880">Kelch repeat</keyword>
<dbReference type="Pfam" id="PF01344">
    <property type="entry name" value="Kelch_1"/>
    <property type="match status" value="2"/>
</dbReference>